<name>A0ACC2SH01_9FUNG</name>
<gene>
    <name evidence="1" type="ORF">DSO57_1018635</name>
</gene>
<evidence type="ECO:0000313" key="1">
    <source>
        <dbReference type="EMBL" id="KAJ9061630.1"/>
    </source>
</evidence>
<comment type="caution">
    <text evidence="1">The sequence shown here is derived from an EMBL/GenBank/DDBJ whole genome shotgun (WGS) entry which is preliminary data.</text>
</comment>
<sequence length="306" mass="34861">MVLSNTKSSPPPAQEGFGLFETLANGDLSVEQVDEAMKQMDKRFHTQFYAWIRNENNVDYISYYLRRVITEYEQQHFPAIRRAIQWLVAGWSVQRTAELLIKLFYHWGIGDVKFAGLVIQITRQWPVLPGVVDLVVTLVIGERSSKTARFLHHLTATWDTASITELVGAIAVRLRWTERYFKHFLLQFACLGERGWEEKRGLVYSIRHRFNSRRLLMQHAAMLTHDSSIHPSLSLVEFALAILCTIIDQPNPLKSPSTEISISPSAFRLPKTAPASPFLSSSTPSEDLQENPPRSPCSAKLPLTTR</sequence>
<reference evidence="1" key="1">
    <citation type="submission" date="2022-04" db="EMBL/GenBank/DDBJ databases">
        <title>Genome of the entomopathogenic fungus Entomophthora muscae.</title>
        <authorList>
            <person name="Elya C."/>
            <person name="Lovett B.R."/>
            <person name="Lee E."/>
            <person name="Macias A.M."/>
            <person name="Hajek A.E."/>
            <person name="De Bivort B.L."/>
            <person name="Kasson M.T."/>
            <person name="De Fine Licht H.H."/>
            <person name="Stajich J.E."/>
        </authorList>
    </citation>
    <scope>NUCLEOTIDE SEQUENCE</scope>
    <source>
        <strain evidence="1">Berkeley</strain>
    </source>
</reference>
<accession>A0ACC2SH01</accession>
<protein>
    <submittedName>
        <fullName evidence="1">Uncharacterized protein</fullName>
    </submittedName>
</protein>
<evidence type="ECO:0000313" key="2">
    <source>
        <dbReference type="Proteomes" id="UP001165960"/>
    </source>
</evidence>
<organism evidence="1 2">
    <name type="scientific">Entomophthora muscae</name>
    <dbReference type="NCBI Taxonomy" id="34485"/>
    <lineage>
        <taxon>Eukaryota</taxon>
        <taxon>Fungi</taxon>
        <taxon>Fungi incertae sedis</taxon>
        <taxon>Zoopagomycota</taxon>
        <taxon>Entomophthoromycotina</taxon>
        <taxon>Entomophthoromycetes</taxon>
        <taxon>Entomophthorales</taxon>
        <taxon>Entomophthoraceae</taxon>
        <taxon>Entomophthora</taxon>
    </lineage>
</organism>
<dbReference type="Proteomes" id="UP001165960">
    <property type="component" value="Unassembled WGS sequence"/>
</dbReference>
<keyword evidence="2" id="KW-1185">Reference proteome</keyword>
<proteinExistence type="predicted"/>
<dbReference type="EMBL" id="QTSX02005052">
    <property type="protein sequence ID" value="KAJ9061630.1"/>
    <property type="molecule type" value="Genomic_DNA"/>
</dbReference>